<protein>
    <submittedName>
        <fullName evidence="2">RNA-metabolising metallo-beta-lactamase</fullName>
    </submittedName>
</protein>
<feature type="domain" description="Zn-dependent metallo-hydrolase RNA specificity" evidence="1">
    <location>
        <begin position="148"/>
        <end position="177"/>
    </location>
</feature>
<organism evidence="2 3">
    <name type="scientific">Methanotorris formicicus Mc-S-70</name>
    <dbReference type="NCBI Taxonomy" id="647171"/>
    <lineage>
        <taxon>Archaea</taxon>
        <taxon>Methanobacteriati</taxon>
        <taxon>Methanobacteriota</taxon>
        <taxon>Methanomada group</taxon>
        <taxon>Methanococci</taxon>
        <taxon>Methanococcales</taxon>
        <taxon>Methanocaldococcaceae</taxon>
        <taxon>Methanotorris</taxon>
    </lineage>
</organism>
<evidence type="ECO:0000259" key="1">
    <source>
        <dbReference type="Pfam" id="PF07521"/>
    </source>
</evidence>
<evidence type="ECO:0000313" key="3">
    <source>
        <dbReference type="Proteomes" id="UP000003706"/>
    </source>
</evidence>
<dbReference type="EMBL" id="AGJL01000028">
    <property type="protein sequence ID" value="EHP85992.1"/>
    <property type="molecule type" value="Genomic_DNA"/>
</dbReference>
<gene>
    <name evidence="2" type="ORF">MetfoDRAFT_1207</name>
</gene>
<dbReference type="PATRIC" id="fig|647171.4.peg.1185"/>
<dbReference type="InterPro" id="IPR042173">
    <property type="entry name" value="RNase_J_2"/>
</dbReference>
<dbReference type="Gene3D" id="3.40.50.10710">
    <property type="entry name" value="Metallo-hydrolase/oxidoreductase"/>
    <property type="match status" value="1"/>
</dbReference>
<dbReference type="Pfam" id="PF07521">
    <property type="entry name" value="RMMBL"/>
    <property type="match status" value="1"/>
</dbReference>
<dbReference type="SUPFAM" id="SSF56281">
    <property type="entry name" value="Metallo-hydrolase/oxidoreductase"/>
    <property type="match status" value="1"/>
</dbReference>
<dbReference type="InterPro" id="IPR036866">
    <property type="entry name" value="RibonucZ/Hydroxyglut_hydro"/>
</dbReference>
<dbReference type="AlphaFoldDB" id="H1KZI4"/>
<dbReference type="Proteomes" id="UP000003706">
    <property type="component" value="Unassembled WGS sequence"/>
</dbReference>
<dbReference type="STRING" id="647171.MetfoDRAFT_1207"/>
<proteinExistence type="predicted"/>
<sequence length="203" mass="23686">MEIFKEIAKKTGRDLVITTKDAYFLNALKKVAGIDIIDENVKIYTNFKNSQQKWEEEVLNLYGEYSISPFEIRNNQENYILCFSFYDMSHLLDVNPNGGVYIYSSSEAFGEEQEFSFLRLWNWLKHFGFEIHGFSVDENGRPIFEKGLHTSGHISKEELIKVIDKISPDYIIPVHTENPGFFKSMFEDKAIILDNGKNWDCKK</sequence>
<name>H1KZI4_9EURY</name>
<keyword evidence="3" id="KW-1185">Reference proteome</keyword>
<dbReference type="InterPro" id="IPR011108">
    <property type="entry name" value="RMMBL"/>
</dbReference>
<accession>H1KZI4</accession>
<dbReference type="Gene3D" id="3.60.15.10">
    <property type="entry name" value="Ribonuclease Z/Hydroxyacylglutathione hydrolase-like"/>
    <property type="match status" value="1"/>
</dbReference>
<comment type="caution">
    <text evidence="2">The sequence shown here is derived from an EMBL/GenBank/DDBJ whole genome shotgun (WGS) entry which is preliminary data.</text>
</comment>
<reference evidence="2 3" key="1">
    <citation type="submission" date="2011-09" db="EMBL/GenBank/DDBJ databases">
        <title>The draft genome of Methanotorris formicicus Mc-S-70.</title>
        <authorList>
            <consortium name="US DOE Joint Genome Institute (JGI-PGF)"/>
            <person name="Lucas S."/>
            <person name="Han J."/>
            <person name="Lapidus A."/>
            <person name="Cheng J.-F."/>
            <person name="Goodwin L."/>
            <person name="Pitluck S."/>
            <person name="Peters L."/>
            <person name="Land M.L."/>
            <person name="Hauser L."/>
            <person name="Sieprawska-Lupa M."/>
            <person name="Takai K."/>
            <person name="Miyazaki J."/>
            <person name="Whitman W."/>
            <person name="Woyke T.J."/>
        </authorList>
    </citation>
    <scope>NUCLEOTIDE SEQUENCE [LARGE SCALE GENOMIC DNA]</scope>
    <source>
        <strain evidence="2 3">Mc-S-70</strain>
    </source>
</reference>
<evidence type="ECO:0000313" key="2">
    <source>
        <dbReference type="EMBL" id="EHP85992.1"/>
    </source>
</evidence>